<comment type="caution">
    <text evidence="5">The sequence shown here is derived from an EMBL/GenBank/DDBJ whole genome shotgun (WGS) entry which is preliminary data.</text>
</comment>
<dbReference type="SUPFAM" id="SSF52317">
    <property type="entry name" value="Class I glutamine amidotransferase-like"/>
    <property type="match status" value="1"/>
</dbReference>
<gene>
    <name evidence="5" type="ORF">LMG032447_00741</name>
</gene>
<protein>
    <recommendedName>
        <fullName evidence="4">DJ-1/PfpI domain-containing protein</fullName>
    </recommendedName>
</protein>
<keyword evidence="6" id="KW-1185">Reference proteome</keyword>
<name>A0ABM9D372_9LACO</name>
<keyword evidence="1" id="KW-0346">Stress response</keyword>
<keyword evidence="2" id="KW-0456">Lyase</keyword>
<dbReference type="PANTHER" id="PTHR48094">
    <property type="entry name" value="PROTEIN/NUCLEIC ACID DEGLYCASE DJ-1-RELATED"/>
    <property type="match status" value="1"/>
</dbReference>
<dbReference type="InterPro" id="IPR050325">
    <property type="entry name" value="Prot/Nucl_acid_deglycase"/>
</dbReference>
<dbReference type="RefSeq" id="WP_248706155.1">
    <property type="nucleotide sequence ID" value="NZ_CAKOET010000003.1"/>
</dbReference>
<proteinExistence type="inferred from homology"/>
<evidence type="ECO:0000259" key="4">
    <source>
        <dbReference type="Pfam" id="PF01965"/>
    </source>
</evidence>
<evidence type="ECO:0000313" key="6">
    <source>
        <dbReference type="Proteomes" id="UP000838102"/>
    </source>
</evidence>
<evidence type="ECO:0000256" key="3">
    <source>
        <dbReference type="ARBA" id="ARBA00038493"/>
    </source>
</evidence>
<sequence>MTQKILIVLTNVPTYGEADDATGLWLGEATEFIDEFKDSEVAFDYVSPHGGYVPVDPRSLKFADENIFDYYRSTDFQNRALRNSKRPVEINPADYVAIYYTGGHGVMWDFPHDNGLAQIAQTIYQQGGYLASVCHGIAGLLFLQDDQGQFLIAGKKITGFTTTEEYLSGKFKKIPFWNEKVAQEQGASFKKARAYKPFAIQDGRIITGQNPFSPRQTARLLRAAIQ</sequence>
<dbReference type="PANTHER" id="PTHR48094:SF11">
    <property type="entry name" value="GLUTATHIONE-INDEPENDENT GLYOXALASE HSP31-RELATED"/>
    <property type="match status" value="1"/>
</dbReference>
<evidence type="ECO:0000256" key="2">
    <source>
        <dbReference type="ARBA" id="ARBA00023239"/>
    </source>
</evidence>
<accession>A0ABM9D372</accession>
<evidence type="ECO:0000256" key="1">
    <source>
        <dbReference type="ARBA" id="ARBA00023016"/>
    </source>
</evidence>
<feature type="domain" description="DJ-1/PfpI" evidence="4">
    <location>
        <begin position="28"/>
        <end position="215"/>
    </location>
</feature>
<evidence type="ECO:0000313" key="5">
    <source>
        <dbReference type="EMBL" id="CAH1853901.1"/>
    </source>
</evidence>
<dbReference type="InterPro" id="IPR029062">
    <property type="entry name" value="Class_I_gatase-like"/>
</dbReference>
<dbReference type="Proteomes" id="UP000838102">
    <property type="component" value="Unassembled WGS sequence"/>
</dbReference>
<dbReference type="InterPro" id="IPR002818">
    <property type="entry name" value="DJ-1/PfpI"/>
</dbReference>
<dbReference type="CDD" id="cd03141">
    <property type="entry name" value="GATase1_Hsp31_like"/>
    <property type="match status" value="1"/>
</dbReference>
<dbReference type="Gene3D" id="3.40.50.880">
    <property type="match status" value="1"/>
</dbReference>
<dbReference type="Pfam" id="PF01965">
    <property type="entry name" value="DJ-1_PfpI"/>
    <property type="match status" value="1"/>
</dbReference>
<reference evidence="5" key="1">
    <citation type="submission" date="2022-03" db="EMBL/GenBank/DDBJ databases">
        <authorList>
            <person name="Hettiarachchi G."/>
        </authorList>
    </citation>
    <scope>NUCLEOTIDE SEQUENCE</scope>
    <source>
        <strain evidence="5">LMG 32447</strain>
    </source>
</reference>
<comment type="similarity">
    <text evidence="3">Belongs to the peptidase C56 family. HSP31-like subfamily.</text>
</comment>
<organism evidence="5 6">
    <name type="scientific">Convivina praedatoris</name>
    <dbReference type="NCBI Taxonomy" id="2880963"/>
    <lineage>
        <taxon>Bacteria</taxon>
        <taxon>Bacillati</taxon>
        <taxon>Bacillota</taxon>
        <taxon>Bacilli</taxon>
        <taxon>Lactobacillales</taxon>
        <taxon>Lactobacillaceae</taxon>
        <taxon>Convivina</taxon>
    </lineage>
</organism>
<dbReference type="EMBL" id="CAKOEU010000003">
    <property type="protein sequence ID" value="CAH1853901.1"/>
    <property type="molecule type" value="Genomic_DNA"/>
</dbReference>